<dbReference type="RefSeq" id="WP_000490209.1">
    <property type="nucleotide sequence ID" value="NZ_JEXJ01000043.1"/>
</dbReference>
<keyword evidence="5" id="KW-0864">Zinc transport</keyword>
<evidence type="ECO:0000256" key="2">
    <source>
        <dbReference type="ARBA" id="ARBA00015915"/>
    </source>
</evidence>
<keyword evidence="4 6" id="KW-0732">Signal</keyword>
<comment type="similarity">
    <text evidence="1">Belongs to the bacterial solute-binding protein 9 family.</text>
</comment>
<evidence type="ECO:0000313" key="8">
    <source>
        <dbReference type="Proteomes" id="UP000020735"/>
    </source>
</evidence>
<gene>
    <name evidence="7" type="ORF">J529_2587</name>
</gene>
<dbReference type="Gene3D" id="3.40.50.1980">
    <property type="entry name" value="Nitrogenase molybdenum iron protein domain"/>
    <property type="match status" value="2"/>
</dbReference>
<accession>A0A009SAG7</accession>
<evidence type="ECO:0000256" key="5">
    <source>
        <dbReference type="ARBA" id="ARBA00022906"/>
    </source>
</evidence>
<dbReference type="AlphaFoldDB" id="A0A009SAG7"/>
<evidence type="ECO:0000256" key="3">
    <source>
        <dbReference type="ARBA" id="ARBA00022448"/>
    </source>
</evidence>
<feature type="chain" id="PRO_5001450844" description="High-affinity zinc uptake system protein ZnuA" evidence="6">
    <location>
        <begin position="20"/>
        <end position="279"/>
    </location>
</feature>
<dbReference type="InterPro" id="IPR006127">
    <property type="entry name" value="ZnuA-like"/>
</dbReference>
<dbReference type="Proteomes" id="UP000020735">
    <property type="component" value="Unassembled WGS sequence"/>
</dbReference>
<organism evidence="7 8">
    <name type="scientific">Acinetobacter baumannii 99063</name>
    <dbReference type="NCBI Taxonomy" id="1310630"/>
    <lineage>
        <taxon>Bacteria</taxon>
        <taxon>Pseudomonadati</taxon>
        <taxon>Pseudomonadota</taxon>
        <taxon>Gammaproteobacteria</taxon>
        <taxon>Moraxellales</taxon>
        <taxon>Moraxellaceae</taxon>
        <taxon>Acinetobacter</taxon>
        <taxon>Acinetobacter calcoaceticus/baumannii complex</taxon>
    </lineage>
</organism>
<dbReference type="SMR" id="A0A009SAG7"/>
<sequence length="279" mass="31207">MFRVFVFSMFSLMSTLGWSQGLVVSTHPIYLIAKEITKGVEEPQLLLQGQSGHDVQLTPAHRKAINDASLVIWLGKAHEAPLNKLLSNNKKAIALLDSGILSILPQRNTRGAALPNTVDTHVWLEPNNAVRIGFFIAALRSQQHPENKAKYWNNANTFARNMLQAAQAYDSSSNGKPYWSYHDAYQYLERSLNLKFAGALTDDPHVAPTAAQIKYLNDSRPKAQMCLLAESFTTKGQYQKLGSITFQPVDESMNNEDNFVTAWKKLAIKTDKCVLNTQK</sequence>
<dbReference type="GO" id="GO:0006829">
    <property type="term" value="P:zinc ion transport"/>
    <property type="evidence" value="ECO:0007669"/>
    <property type="project" value="UniProtKB-KW"/>
</dbReference>
<dbReference type="GeneID" id="92892159"/>
<dbReference type="PANTHER" id="PTHR42953:SF3">
    <property type="entry name" value="HIGH-AFFINITY ZINC UPTAKE SYSTEM PROTEIN ZNUA"/>
    <property type="match status" value="1"/>
</dbReference>
<evidence type="ECO:0000256" key="6">
    <source>
        <dbReference type="SAM" id="SignalP"/>
    </source>
</evidence>
<evidence type="ECO:0000313" key="7">
    <source>
        <dbReference type="EMBL" id="EXC50603.1"/>
    </source>
</evidence>
<evidence type="ECO:0000256" key="1">
    <source>
        <dbReference type="ARBA" id="ARBA00011028"/>
    </source>
</evidence>
<comment type="caution">
    <text evidence="7">The sequence shown here is derived from an EMBL/GenBank/DDBJ whole genome shotgun (WGS) entry which is preliminary data.</text>
</comment>
<dbReference type="InterPro" id="IPR050492">
    <property type="entry name" value="Bact_metal-bind_prot9"/>
</dbReference>
<dbReference type="Pfam" id="PF01297">
    <property type="entry name" value="ZnuA"/>
    <property type="match status" value="1"/>
</dbReference>
<dbReference type="PANTHER" id="PTHR42953">
    <property type="entry name" value="HIGH-AFFINITY ZINC UPTAKE SYSTEM PROTEIN ZNUA-RELATED"/>
    <property type="match status" value="1"/>
</dbReference>
<reference evidence="7 8" key="1">
    <citation type="submission" date="2014-02" db="EMBL/GenBank/DDBJ databases">
        <title>Comparative genomics and transcriptomics to identify genetic mechanisms underlying the emergence of carbapenem resistant Acinetobacter baumannii (CRAb).</title>
        <authorList>
            <person name="Harris A.D."/>
            <person name="Johnson K.J."/>
            <person name="George J."/>
            <person name="Shefchek K."/>
            <person name="Daugherty S.C."/>
            <person name="Parankush S."/>
            <person name="Sadzewicz L."/>
            <person name="Tallon L."/>
            <person name="Sengamalay N."/>
            <person name="Hazen T.H."/>
            <person name="Rasko D.A."/>
        </authorList>
    </citation>
    <scope>NUCLEOTIDE SEQUENCE [LARGE SCALE GENOMIC DNA]</scope>
    <source>
        <strain evidence="7 8">99063</strain>
    </source>
</reference>
<proteinExistence type="inferred from homology"/>
<evidence type="ECO:0000256" key="4">
    <source>
        <dbReference type="ARBA" id="ARBA00022729"/>
    </source>
</evidence>
<dbReference type="GO" id="GO:0046872">
    <property type="term" value="F:metal ion binding"/>
    <property type="evidence" value="ECO:0007669"/>
    <property type="project" value="InterPro"/>
</dbReference>
<keyword evidence="3" id="KW-0813">Transport</keyword>
<dbReference type="SUPFAM" id="SSF53807">
    <property type="entry name" value="Helical backbone' metal receptor"/>
    <property type="match status" value="1"/>
</dbReference>
<dbReference type="PATRIC" id="fig|1310630.3.peg.2531"/>
<keyword evidence="5" id="KW-0862">Zinc</keyword>
<name>A0A009SAG7_ACIBA</name>
<feature type="signal peptide" evidence="6">
    <location>
        <begin position="1"/>
        <end position="19"/>
    </location>
</feature>
<dbReference type="EMBL" id="JEXJ01000043">
    <property type="protein sequence ID" value="EXC50603.1"/>
    <property type="molecule type" value="Genomic_DNA"/>
</dbReference>
<protein>
    <recommendedName>
        <fullName evidence="2">High-affinity zinc uptake system protein ZnuA</fullName>
    </recommendedName>
</protein>
<keyword evidence="5" id="KW-0406">Ion transport</keyword>